<evidence type="ECO:0000313" key="4">
    <source>
        <dbReference type="EMBL" id="QBM88910.1"/>
    </source>
</evidence>
<dbReference type="AlphaFoldDB" id="A0A4P6XNJ6"/>
<evidence type="ECO:0000313" key="5">
    <source>
        <dbReference type="Proteomes" id="UP000292447"/>
    </source>
</evidence>
<dbReference type="EMBL" id="CP034458">
    <property type="protein sequence ID" value="QBM88910.1"/>
    <property type="molecule type" value="Genomic_DNA"/>
</dbReference>
<gene>
    <name evidence="4" type="primary">MPUL0C08910</name>
    <name evidence="4" type="ORF">METSCH_C08910</name>
</gene>
<feature type="signal peptide" evidence="3">
    <location>
        <begin position="1"/>
        <end position="19"/>
    </location>
</feature>
<sequence length="450" mass="51631">MKALSLAASLALSLAFASAAPNQEFRVASVDAQPTDGPVLEKRFKDVIVNKHYKELELLRAHGSVSATNTLKPWVRTIYGSKVEIVTPTVVAGVTISAKPPATTNGLEPWISLNKDGLPKTIKPKMKNGVIKDKSPDYGTYFQTATTVRYTKEELQAHNMKEDEVFDEETYIEEDLTYRLLNPIIRCTPELYKMKGLGKDKSPEPFCFPRDNTRLYQERTYFVTWYHRFFADSVKNVKLHLSYVRESARQKGTKRSLIEGDLISSDLTKRSTIIEQGGSLGEASFFASEWMPKEEGIFPIEINPDWLQGEYYKKVLISLQPDNVSDDEFDHMSNFIVIEIAQRAKVAKGHAEDITKQEERQRMKALYGDSYDVEEGIDYEKYIIIMTMPTCVLLAVVFMYLFVWYNSRDHDLSFLKKVKFAKKKSTKLPFRRKKESKYTELPQWDGPKSD</sequence>
<feature type="region of interest" description="Disordered" evidence="1">
    <location>
        <begin position="429"/>
        <end position="450"/>
    </location>
</feature>
<protein>
    <recommendedName>
        <fullName evidence="6">Protein BIG1</fullName>
    </recommendedName>
</protein>
<evidence type="ECO:0000256" key="2">
    <source>
        <dbReference type="SAM" id="Phobius"/>
    </source>
</evidence>
<dbReference type="Pfam" id="PF14610">
    <property type="entry name" value="Psg1"/>
    <property type="match status" value="1"/>
</dbReference>
<evidence type="ECO:0000256" key="3">
    <source>
        <dbReference type="SAM" id="SignalP"/>
    </source>
</evidence>
<name>A0A4P6XNJ6_9ASCO</name>
<organism evidence="4 5">
    <name type="scientific">Metschnikowia aff. pulcherrima</name>
    <dbReference type="NCBI Taxonomy" id="2163413"/>
    <lineage>
        <taxon>Eukaryota</taxon>
        <taxon>Fungi</taxon>
        <taxon>Dikarya</taxon>
        <taxon>Ascomycota</taxon>
        <taxon>Saccharomycotina</taxon>
        <taxon>Pichiomycetes</taxon>
        <taxon>Metschnikowiaceae</taxon>
        <taxon>Metschnikowia</taxon>
    </lineage>
</organism>
<keyword evidence="2" id="KW-0812">Transmembrane</keyword>
<reference evidence="5" key="1">
    <citation type="submission" date="2019-03" db="EMBL/GenBank/DDBJ databases">
        <title>Snf2 controls pulcherriminic acid biosynthesis and connects pigmentation and antifungal activity of the yeast Metschnikowia pulcherrima.</title>
        <authorList>
            <person name="Gore-Lloyd D."/>
            <person name="Sumann I."/>
            <person name="Brachmann A.O."/>
            <person name="Schneeberger K."/>
            <person name="Ortiz-Merino R.A."/>
            <person name="Moreno-Beltran M."/>
            <person name="Schlaefli M."/>
            <person name="Kirner P."/>
            <person name="Santos Kron A."/>
            <person name="Wolfe K.H."/>
            <person name="Piel J."/>
            <person name="Ahrens C.H."/>
            <person name="Henk D."/>
            <person name="Freimoser F.M."/>
        </authorList>
    </citation>
    <scope>NUCLEOTIDE SEQUENCE [LARGE SCALE GENOMIC DNA]</scope>
    <source>
        <strain evidence="5">APC 1.2</strain>
    </source>
</reference>
<accession>A0A4P6XNJ6</accession>
<feature type="transmembrane region" description="Helical" evidence="2">
    <location>
        <begin position="382"/>
        <end position="405"/>
    </location>
</feature>
<dbReference type="InterPro" id="IPR028000">
    <property type="entry name" value="Pma1"/>
</dbReference>
<proteinExistence type="predicted"/>
<keyword evidence="2" id="KW-1133">Transmembrane helix</keyword>
<evidence type="ECO:0000256" key="1">
    <source>
        <dbReference type="SAM" id="MobiDB-lite"/>
    </source>
</evidence>
<keyword evidence="2" id="KW-0472">Membrane</keyword>
<keyword evidence="3" id="KW-0732">Signal</keyword>
<evidence type="ECO:0008006" key="6">
    <source>
        <dbReference type="Google" id="ProtNLM"/>
    </source>
</evidence>
<dbReference type="Proteomes" id="UP000292447">
    <property type="component" value="Chromosome III"/>
</dbReference>
<feature type="chain" id="PRO_5020405958" description="Protein BIG1" evidence="3">
    <location>
        <begin position="20"/>
        <end position="450"/>
    </location>
</feature>
<keyword evidence="5" id="KW-1185">Reference proteome</keyword>